<dbReference type="Proteomes" id="UP000011721">
    <property type="component" value="Chromosome"/>
</dbReference>
<dbReference type="PANTHER" id="PTHR37945:SF1">
    <property type="entry name" value="EXTRACELLULAR TUNGSTATE BINDING PROTEIN"/>
    <property type="match status" value="1"/>
</dbReference>
<dbReference type="AlphaFoldDB" id="M1NDK2"/>
<dbReference type="HOGENOM" id="CLU_061511_0_0_7"/>
<name>M1NDK2_DESSD</name>
<protein>
    <submittedName>
        <fullName evidence="3">ABC-type tungstate transport system, permease component</fullName>
    </submittedName>
</protein>
<feature type="domain" description="PBP" evidence="2">
    <location>
        <begin position="27"/>
        <end position="248"/>
    </location>
</feature>
<dbReference type="PANTHER" id="PTHR37945">
    <property type="entry name" value="EXTRACELLULAR TUNGSTATE BINDING PROTEIN"/>
    <property type="match status" value="1"/>
</dbReference>
<accession>M1NDK2</accession>
<proteinExistence type="predicted"/>
<evidence type="ECO:0000313" key="3">
    <source>
        <dbReference type="EMBL" id="AGF77829.1"/>
    </source>
</evidence>
<evidence type="ECO:0000259" key="2">
    <source>
        <dbReference type="Pfam" id="PF12849"/>
    </source>
</evidence>
<feature type="chain" id="PRO_5004016479" evidence="1">
    <location>
        <begin position="23"/>
        <end position="272"/>
    </location>
</feature>
<dbReference type="InterPro" id="IPR024370">
    <property type="entry name" value="PBP_domain"/>
</dbReference>
<organism evidence="3 4">
    <name type="scientific">Desulfocapsa sulfexigens (strain DSM 10523 / SB164P1)</name>
    <dbReference type="NCBI Taxonomy" id="1167006"/>
    <lineage>
        <taxon>Bacteria</taxon>
        <taxon>Pseudomonadati</taxon>
        <taxon>Thermodesulfobacteriota</taxon>
        <taxon>Desulfobulbia</taxon>
        <taxon>Desulfobulbales</taxon>
        <taxon>Desulfocapsaceae</taxon>
        <taxon>Desulfocapsa</taxon>
    </lineage>
</organism>
<dbReference type="InterPro" id="IPR052738">
    <property type="entry name" value="ABC-Tungstate_binding"/>
</dbReference>
<keyword evidence="1" id="KW-0732">Signal</keyword>
<dbReference type="Pfam" id="PF12849">
    <property type="entry name" value="PBP_like_2"/>
    <property type="match status" value="1"/>
</dbReference>
<feature type="signal peptide" evidence="1">
    <location>
        <begin position="1"/>
        <end position="22"/>
    </location>
</feature>
<sequence length="272" mass="30301">MYRKISFLLLFVMLLPLTTLHAQESIKVASTTATLDSGLLDYLLPIFKKSTGIDVTVTAVSNSAALELGQQGKVDAVLTHDRDLEILLVDEGYFIDREEIMYSDYVILGPKNDPAELQNSTVPLDAFKKIRASKANFISRGDNSETNMRENRIWASTGAMPGRIDSWYLPANLGMTETINLAMEKKAYTIADRATWLSLKASKNNDFTILLEGDPSLFNQYGVMIVNPRNHRHVNYQSAMNFVIWLSSPAGQDTIGAFRDKGGNILFTPNAR</sequence>
<evidence type="ECO:0000313" key="4">
    <source>
        <dbReference type="Proteomes" id="UP000011721"/>
    </source>
</evidence>
<evidence type="ECO:0000256" key="1">
    <source>
        <dbReference type="SAM" id="SignalP"/>
    </source>
</evidence>
<dbReference type="RefSeq" id="WP_015403521.1">
    <property type="nucleotide sequence ID" value="NC_020304.1"/>
</dbReference>
<gene>
    <name evidence="3" type="ordered locus">UWK_01266</name>
</gene>
<dbReference type="EMBL" id="CP003985">
    <property type="protein sequence ID" value="AGF77829.1"/>
    <property type="molecule type" value="Genomic_DNA"/>
</dbReference>
<reference evidence="4" key="1">
    <citation type="journal article" date="2013" name="Stand. Genomic Sci.">
        <title>Complete genome sequence of Desulfocapsa sulfexigens, a marine deltaproteobacterium specialized in disproportionating inorganic sulfur compounds.</title>
        <authorList>
            <person name="Finster K.W."/>
            <person name="Kjeldsen K.U."/>
            <person name="Kube M."/>
            <person name="Reinhardt R."/>
            <person name="Mussmann M."/>
            <person name="Amann R."/>
            <person name="Schreiber L."/>
        </authorList>
    </citation>
    <scope>NUCLEOTIDE SEQUENCE [LARGE SCALE GENOMIC DNA]</scope>
    <source>
        <strain evidence="4">DSM 10523 / SB164P1</strain>
    </source>
</reference>
<dbReference type="Gene3D" id="3.40.190.10">
    <property type="entry name" value="Periplasmic binding protein-like II"/>
    <property type="match status" value="2"/>
</dbReference>
<dbReference type="SUPFAM" id="SSF53850">
    <property type="entry name" value="Periplasmic binding protein-like II"/>
    <property type="match status" value="1"/>
</dbReference>
<dbReference type="STRING" id="1167006.UWK_01266"/>
<dbReference type="eggNOG" id="COG2998">
    <property type="taxonomic scope" value="Bacteria"/>
</dbReference>
<dbReference type="KEGG" id="dsf:UWK_01266"/>
<dbReference type="OrthoDB" id="186379at2"/>
<dbReference type="PATRIC" id="fig|1167006.5.peg.1396"/>
<keyword evidence="4" id="KW-1185">Reference proteome</keyword>